<dbReference type="EMBL" id="JAFBER010000001">
    <property type="protein sequence ID" value="MBM7643931.1"/>
    <property type="molecule type" value="Genomic_DNA"/>
</dbReference>
<sequence length="100" mass="11846">MIELITFADRYQLVITKKKLTIINKEQQENDMSSYSLADIECLEIRKPFFIAKGYASIWLKSNKKFPIFTIFLSKKEYQTLILLQKFLLKWGNGIRIHAK</sequence>
<evidence type="ECO:0000313" key="1">
    <source>
        <dbReference type="EMBL" id="MBM7643931.1"/>
    </source>
</evidence>
<organism evidence="1 2">
    <name type="scientific">Scopulibacillus daqui</name>
    <dbReference type="NCBI Taxonomy" id="1469162"/>
    <lineage>
        <taxon>Bacteria</taxon>
        <taxon>Bacillati</taxon>
        <taxon>Bacillota</taxon>
        <taxon>Bacilli</taxon>
        <taxon>Bacillales</taxon>
        <taxon>Sporolactobacillaceae</taxon>
        <taxon>Scopulibacillus</taxon>
    </lineage>
</organism>
<proteinExistence type="predicted"/>
<keyword evidence="2" id="KW-1185">Reference proteome</keyword>
<protein>
    <recommendedName>
        <fullName evidence="3">PH (Pleckstrin Homology) domain-containing protein</fullName>
    </recommendedName>
</protein>
<gene>
    <name evidence="1" type="ORF">JOD45_000122</name>
</gene>
<accession>A0ABS2PVH1</accession>
<name>A0ABS2PVH1_9BACL</name>
<comment type="caution">
    <text evidence="1">The sequence shown here is derived from an EMBL/GenBank/DDBJ whole genome shotgun (WGS) entry which is preliminary data.</text>
</comment>
<evidence type="ECO:0008006" key="3">
    <source>
        <dbReference type="Google" id="ProtNLM"/>
    </source>
</evidence>
<dbReference type="RefSeq" id="WP_205001874.1">
    <property type="nucleotide sequence ID" value="NZ_JAFBER010000001.1"/>
</dbReference>
<evidence type="ECO:0000313" key="2">
    <source>
        <dbReference type="Proteomes" id="UP000808914"/>
    </source>
</evidence>
<dbReference type="Proteomes" id="UP000808914">
    <property type="component" value="Unassembled WGS sequence"/>
</dbReference>
<reference evidence="1 2" key="1">
    <citation type="submission" date="2021-01" db="EMBL/GenBank/DDBJ databases">
        <title>Genomic Encyclopedia of Type Strains, Phase IV (KMG-IV): sequencing the most valuable type-strain genomes for metagenomic binning, comparative biology and taxonomic classification.</title>
        <authorList>
            <person name="Goeker M."/>
        </authorList>
    </citation>
    <scope>NUCLEOTIDE SEQUENCE [LARGE SCALE GENOMIC DNA]</scope>
    <source>
        <strain evidence="1 2">DSM 28236</strain>
    </source>
</reference>